<reference evidence="3" key="1">
    <citation type="journal article" date="2023" name="Plant J.">
        <title>Genome sequences and population genomics provide insights into the demographic history, inbreeding, and mutation load of two 'living fossil' tree species of Dipteronia.</title>
        <authorList>
            <person name="Feng Y."/>
            <person name="Comes H.P."/>
            <person name="Chen J."/>
            <person name="Zhu S."/>
            <person name="Lu R."/>
            <person name="Zhang X."/>
            <person name="Li P."/>
            <person name="Qiu J."/>
            <person name="Olsen K.M."/>
            <person name="Qiu Y."/>
        </authorList>
    </citation>
    <scope>NUCLEOTIDE SEQUENCE</scope>
    <source>
        <strain evidence="3">KIB01</strain>
    </source>
</reference>
<dbReference type="InterPro" id="IPR002885">
    <property type="entry name" value="PPR_rpt"/>
</dbReference>
<evidence type="ECO:0008006" key="5">
    <source>
        <dbReference type="Google" id="ProtNLM"/>
    </source>
</evidence>
<dbReference type="EMBL" id="JANJYI010000007">
    <property type="protein sequence ID" value="KAK2641123.1"/>
    <property type="molecule type" value="Genomic_DNA"/>
</dbReference>
<accession>A0AAD9TSV4</accession>
<name>A0AAD9TSV4_9ROSI</name>
<gene>
    <name evidence="3" type="ORF">Ddye_022886</name>
</gene>
<evidence type="ECO:0000256" key="2">
    <source>
        <dbReference type="PROSITE-ProRule" id="PRU00708"/>
    </source>
</evidence>
<dbReference type="AlphaFoldDB" id="A0AAD9TSV4"/>
<evidence type="ECO:0000256" key="1">
    <source>
        <dbReference type="ARBA" id="ARBA00022737"/>
    </source>
</evidence>
<protein>
    <recommendedName>
        <fullName evidence="5">Pentatricopeptide repeat-containing protein</fullName>
    </recommendedName>
</protein>
<dbReference type="NCBIfam" id="TIGR00756">
    <property type="entry name" value="PPR"/>
    <property type="match status" value="6"/>
</dbReference>
<dbReference type="Pfam" id="PF20431">
    <property type="entry name" value="E_motif"/>
    <property type="match status" value="1"/>
</dbReference>
<dbReference type="FunFam" id="1.25.40.10:FF:001645">
    <property type="entry name" value="Os04g0676200 protein"/>
    <property type="match status" value="1"/>
</dbReference>
<dbReference type="GO" id="GO:0003729">
    <property type="term" value="F:mRNA binding"/>
    <property type="evidence" value="ECO:0007669"/>
    <property type="project" value="UniProtKB-ARBA"/>
</dbReference>
<dbReference type="Gene3D" id="1.25.40.10">
    <property type="entry name" value="Tetratricopeptide repeat domain"/>
    <property type="match status" value="3"/>
</dbReference>
<feature type="repeat" description="PPR" evidence="2">
    <location>
        <begin position="365"/>
        <end position="399"/>
    </location>
</feature>
<dbReference type="FunFam" id="1.25.40.10:FF:000073">
    <property type="entry name" value="Pentatricopeptide repeat-containing protein chloroplastic"/>
    <property type="match status" value="1"/>
</dbReference>
<feature type="repeat" description="PPR" evidence="2">
    <location>
        <begin position="400"/>
        <end position="434"/>
    </location>
</feature>
<dbReference type="PANTHER" id="PTHR24015:SF548">
    <property type="entry name" value="OS08G0340900 PROTEIN"/>
    <property type="match status" value="1"/>
</dbReference>
<dbReference type="Proteomes" id="UP001280121">
    <property type="component" value="Unassembled WGS sequence"/>
</dbReference>
<dbReference type="PROSITE" id="PS51375">
    <property type="entry name" value="PPR"/>
    <property type="match status" value="4"/>
</dbReference>
<dbReference type="PANTHER" id="PTHR24015">
    <property type="entry name" value="OS07G0578800 PROTEIN-RELATED"/>
    <property type="match status" value="1"/>
</dbReference>
<dbReference type="InterPro" id="IPR046960">
    <property type="entry name" value="PPR_At4g14850-like_plant"/>
</dbReference>
<proteinExistence type="predicted"/>
<dbReference type="InterPro" id="IPR046848">
    <property type="entry name" value="E_motif"/>
</dbReference>
<keyword evidence="4" id="KW-1185">Reference proteome</keyword>
<dbReference type="GO" id="GO:0009451">
    <property type="term" value="P:RNA modification"/>
    <property type="evidence" value="ECO:0007669"/>
    <property type="project" value="InterPro"/>
</dbReference>
<dbReference type="InterPro" id="IPR011990">
    <property type="entry name" value="TPR-like_helical_dom_sf"/>
</dbReference>
<dbReference type="Pfam" id="PF01535">
    <property type="entry name" value="PPR"/>
    <property type="match status" value="1"/>
</dbReference>
<dbReference type="Pfam" id="PF13041">
    <property type="entry name" value="PPR_2"/>
    <property type="match status" value="3"/>
</dbReference>
<sequence>MTLKPPKPTFTIRQLNQIQALIITNPQPHILNPLLKTLTQSSNPQNAFLIYNQMLHHPLAYNHYTFTHALQACTLTHTHQKGFEIHASVIKCGHLHDLFIQNSLIHFYCVTKNDIFSAHQIFNSILYPDVVSWTTIISGLSKCGFFREAIDMFAAMNVKPNCNTLVSVISACFGLRSLKFGKAIHGYSFRNFHEDNVILDNAVLDFYVRRGPPESARHLFVKMPKRDVVSWTTMIGGYVQRGFCEEAVRVFQEMLQTKETEPNDATLVNVLSACSSISALSLGQSVHSYINSRNGFWVSNLVGNALINMYVKCGEMGMAIQVFNMLKDKDIISSSTVISGLAMNGYGKQALQLFSLMIVNWVRPDDITFTGLLSACSHGGMVDQGLMIFKAMSVYKIVPQAQHYACMVDMYGRAGHLEEAEAFIREMPCEADGPVCGALLNACRIHGNEKMFERIMQKLINMKGVSAGTFALVTNTYASADRWEDVNKVRKDIRSMRLKKKAGCSWIEVNTLIPEDRSENRACKILTAKGYMKSRENKF</sequence>
<dbReference type="FunFam" id="1.25.40.10:FF:000090">
    <property type="entry name" value="Pentatricopeptide repeat-containing protein, chloroplastic"/>
    <property type="match status" value="1"/>
</dbReference>
<comment type="caution">
    <text evidence="3">The sequence shown here is derived from an EMBL/GenBank/DDBJ whole genome shotgun (WGS) entry which is preliminary data.</text>
</comment>
<organism evidence="3 4">
    <name type="scientific">Dipteronia dyeriana</name>
    <dbReference type="NCBI Taxonomy" id="168575"/>
    <lineage>
        <taxon>Eukaryota</taxon>
        <taxon>Viridiplantae</taxon>
        <taxon>Streptophyta</taxon>
        <taxon>Embryophyta</taxon>
        <taxon>Tracheophyta</taxon>
        <taxon>Spermatophyta</taxon>
        <taxon>Magnoliopsida</taxon>
        <taxon>eudicotyledons</taxon>
        <taxon>Gunneridae</taxon>
        <taxon>Pentapetalae</taxon>
        <taxon>rosids</taxon>
        <taxon>malvids</taxon>
        <taxon>Sapindales</taxon>
        <taxon>Sapindaceae</taxon>
        <taxon>Hippocastanoideae</taxon>
        <taxon>Acereae</taxon>
        <taxon>Dipteronia</taxon>
    </lineage>
</organism>
<feature type="repeat" description="PPR" evidence="2">
    <location>
        <begin position="227"/>
        <end position="257"/>
    </location>
</feature>
<keyword evidence="1" id="KW-0677">Repeat</keyword>
<feature type="repeat" description="PPR" evidence="2">
    <location>
        <begin position="129"/>
        <end position="159"/>
    </location>
</feature>
<evidence type="ECO:0000313" key="3">
    <source>
        <dbReference type="EMBL" id="KAK2641123.1"/>
    </source>
</evidence>
<evidence type="ECO:0000313" key="4">
    <source>
        <dbReference type="Proteomes" id="UP001280121"/>
    </source>
</evidence>